<evidence type="ECO:0000313" key="3">
    <source>
        <dbReference type="EMBL" id="QJA05822.1"/>
    </source>
</evidence>
<dbReference type="Gene3D" id="6.10.140.1340">
    <property type="match status" value="1"/>
</dbReference>
<proteinExistence type="predicted"/>
<organism evidence="3 4">
    <name type="scientific">Thermosulfurimonas marina</name>
    <dbReference type="NCBI Taxonomy" id="2047767"/>
    <lineage>
        <taxon>Bacteria</taxon>
        <taxon>Pseudomonadati</taxon>
        <taxon>Thermodesulfobacteriota</taxon>
        <taxon>Thermodesulfobacteria</taxon>
        <taxon>Thermodesulfobacteriales</taxon>
        <taxon>Thermodesulfobacteriaceae</taxon>
        <taxon>Thermosulfurimonas</taxon>
    </lineage>
</organism>
<dbReference type="Pfam" id="PF11127">
    <property type="entry name" value="YgaP-like_TM"/>
    <property type="match status" value="1"/>
</dbReference>
<accession>A0A6H1WRJ8</accession>
<keyword evidence="1" id="KW-0812">Transmembrane</keyword>
<dbReference type="EMBL" id="CP042909">
    <property type="protein sequence ID" value="QJA05822.1"/>
    <property type="molecule type" value="Genomic_DNA"/>
</dbReference>
<dbReference type="InterPro" id="IPR021309">
    <property type="entry name" value="YgaP-like_TM"/>
</dbReference>
<keyword evidence="1" id="KW-1133">Transmembrane helix</keyword>
<feature type="transmembrane region" description="Helical" evidence="1">
    <location>
        <begin position="7"/>
        <end position="26"/>
    </location>
</feature>
<name>A0A6H1WRJ8_9BACT</name>
<sequence>MMKAIRAQRILMGVILLVGIFLLYKGKPCAKYIFWFVALMSILSGIVNFCPSEWFFRKIFREG</sequence>
<gene>
    <name evidence="3" type="ORF">FVE67_02955</name>
</gene>
<protein>
    <submittedName>
        <fullName evidence="3">DUF2892 domain-containing protein</fullName>
    </submittedName>
</protein>
<dbReference type="AlphaFoldDB" id="A0A6H1WRJ8"/>
<evidence type="ECO:0000313" key="4">
    <source>
        <dbReference type="Proteomes" id="UP000501253"/>
    </source>
</evidence>
<keyword evidence="4" id="KW-1185">Reference proteome</keyword>
<keyword evidence="1" id="KW-0472">Membrane</keyword>
<feature type="transmembrane region" description="Helical" evidence="1">
    <location>
        <begin position="32"/>
        <end position="51"/>
    </location>
</feature>
<dbReference type="KEGG" id="tmai:FVE67_02955"/>
<evidence type="ECO:0000256" key="1">
    <source>
        <dbReference type="SAM" id="Phobius"/>
    </source>
</evidence>
<feature type="domain" description="Inner membrane protein YgaP-like transmembrane" evidence="2">
    <location>
        <begin position="6"/>
        <end position="56"/>
    </location>
</feature>
<evidence type="ECO:0000259" key="2">
    <source>
        <dbReference type="Pfam" id="PF11127"/>
    </source>
</evidence>
<dbReference type="Proteomes" id="UP000501253">
    <property type="component" value="Chromosome"/>
</dbReference>
<reference evidence="3 4" key="1">
    <citation type="submission" date="2019-08" db="EMBL/GenBank/DDBJ databases">
        <title>Complete genome sequence of Thermosulfurimonas marina SU872T, an anaerobic thermophilic chemolithoautotrophic bacterium isolated from a shallow marine hydrothermal vent.</title>
        <authorList>
            <person name="Allioux M."/>
            <person name="Jebbar M."/>
            <person name="Slobodkina G."/>
            <person name="Slobodkin A."/>
            <person name="Moalic Y."/>
            <person name="Frolova A."/>
            <person name="Shao Z."/>
            <person name="Alain K."/>
        </authorList>
    </citation>
    <scope>NUCLEOTIDE SEQUENCE [LARGE SCALE GENOMIC DNA]</scope>
    <source>
        <strain evidence="3 4">SU872</strain>
    </source>
</reference>